<dbReference type="Proteomes" id="UP000017984">
    <property type="component" value="Chromosome"/>
</dbReference>
<dbReference type="STRING" id="1352936.M878_30490"/>
<dbReference type="Gene3D" id="3.30.420.10">
    <property type="entry name" value="Ribonuclease H-like superfamily/Ribonuclease H"/>
    <property type="match status" value="1"/>
</dbReference>
<dbReference type="OrthoDB" id="3359450at2"/>
<dbReference type="InterPro" id="IPR012337">
    <property type="entry name" value="RNaseH-like_sf"/>
</dbReference>
<dbReference type="AlphaFoldDB" id="V6JXE4"/>
<dbReference type="RefSeq" id="WP_023550806.1">
    <property type="nucleotide sequence ID" value="NZ_CM002285.1"/>
</dbReference>
<reference evidence="1 2" key="1">
    <citation type="journal article" date="2014" name="Genome Announc.">
        <title>Draft Genome Sequence of Streptomyces roseochromogenes subsp. oscitans DS 12.976, Producer of the Aminocoumarin Antibiotic Clorobiocin.</title>
        <authorList>
            <person name="Ruckert C."/>
            <person name="Kalinowski J."/>
            <person name="Heide L."/>
            <person name="Apel A.K."/>
        </authorList>
    </citation>
    <scope>NUCLEOTIDE SEQUENCE [LARGE SCALE GENOMIC DNA]</scope>
    <source>
        <strain evidence="1 2">DS 12.976</strain>
    </source>
</reference>
<dbReference type="EMBL" id="AWQX01000265">
    <property type="protein sequence ID" value="EST24497.1"/>
    <property type="molecule type" value="Genomic_DNA"/>
</dbReference>
<accession>V6JXE4</accession>
<proteinExistence type="predicted"/>
<gene>
    <name evidence="1" type="ORF">M878_30490</name>
</gene>
<dbReference type="GO" id="GO:0003676">
    <property type="term" value="F:nucleic acid binding"/>
    <property type="evidence" value="ECO:0007669"/>
    <property type="project" value="InterPro"/>
</dbReference>
<sequence length="172" mass="18347">MSGHRVVGLDLSMTATGVALWDGTTVTVKLKGTGDQRLIGLRDALAYMVDGSELAVIEDMPARLQANAAKAVGFVHGTVRTLLLDLRVPYAAVSPATLKAYATGKGNADKTAMAIAALKRAGLEFGDDNECDAWWLRMAGLDWLGRPEFSLPAAQRDRLIKATWPVPKGNPS</sequence>
<dbReference type="PATRIC" id="fig|1352936.5.peg.6352"/>
<dbReference type="InterPro" id="IPR036397">
    <property type="entry name" value="RNaseH_sf"/>
</dbReference>
<evidence type="ECO:0000313" key="2">
    <source>
        <dbReference type="Proteomes" id="UP000017984"/>
    </source>
</evidence>
<evidence type="ECO:0000313" key="1">
    <source>
        <dbReference type="EMBL" id="EST24497.1"/>
    </source>
</evidence>
<name>V6JXE4_STRRC</name>
<dbReference type="HOGENOM" id="CLU_1320284_0_0_11"/>
<protein>
    <recommendedName>
        <fullName evidence="3">Holliday junction nuclease RuvC</fullName>
    </recommendedName>
</protein>
<comment type="caution">
    <text evidence="1">The sequence shown here is derived from an EMBL/GenBank/DDBJ whole genome shotgun (WGS) entry which is preliminary data.</text>
</comment>
<dbReference type="SUPFAM" id="SSF53098">
    <property type="entry name" value="Ribonuclease H-like"/>
    <property type="match status" value="1"/>
</dbReference>
<keyword evidence="2" id="KW-1185">Reference proteome</keyword>
<organism evidence="1 2">
    <name type="scientific">Streptomyces roseochromogenus subsp. oscitans DS 12.976</name>
    <dbReference type="NCBI Taxonomy" id="1352936"/>
    <lineage>
        <taxon>Bacteria</taxon>
        <taxon>Bacillati</taxon>
        <taxon>Actinomycetota</taxon>
        <taxon>Actinomycetes</taxon>
        <taxon>Kitasatosporales</taxon>
        <taxon>Streptomycetaceae</taxon>
        <taxon>Streptomyces</taxon>
    </lineage>
</organism>
<evidence type="ECO:0008006" key="3">
    <source>
        <dbReference type="Google" id="ProtNLM"/>
    </source>
</evidence>